<dbReference type="RefSeq" id="WP_268042240.1">
    <property type="nucleotide sequence ID" value="NZ_CP104064.1"/>
</dbReference>
<organism evidence="2 3">
    <name type="scientific">Alicyclobacillus dauci</name>
    <dbReference type="NCBI Taxonomy" id="1475485"/>
    <lineage>
        <taxon>Bacteria</taxon>
        <taxon>Bacillati</taxon>
        <taxon>Bacillota</taxon>
        <taxon>Bacilli</taxon>
        <taxon>Bacillales</taxon>
        <taxon>Alicyclobacillaceae</taxon>
        <taxon>Alicyclobacillus</taxon>
    </lineage>
</organism>
<evidence type="ECO:0000313" key="3">
    <source>
        <dbReference type="Proteomes" id="UP001164803"/>
    </source>
</evidence>
<sequence length="263" mass="25764">MKRKVCALVLTCSVLLSLAGCGNAVNNTAGGFAGGIGNGIGQGANAIGNATGLGNGDTRTNTTVRTTGSTVGQHTVQVDSANRTIYLRFANTGTATNTTAAMTSHVSHLTVPTGWVVRIQGPANNNVAVTVNQHAGAGPADNTQGGRGRTAANGGVNQGRFANATLGGTMLPGSTDIGGIGTAGRGAAGGTAAGAGAGTIAGRDTGIDANATGPANNIAAMTDHVFRATRAGQYAVVLNDGNRSSQVSTITVSTSARLPSFTS</sequence>
<keyword evidence="1" id="KW-0732">Signal</keyword>
<reference evidence="2" key="1">
    <citation type="submission" date="2022-08" db="EMBL/GenBank/DDBJ databases">
        <title>Alicyclobacillus dauci DSM2870, complete genome.</title>
        <authorList>
            <person name="Wang Q."/>
            <person name="Cai R."/>
            <person name="Wang Z."/>
        </authorList>
    </citation>
    <scope>NUCLEOTIDE SEQUENCE</scope>
    <source>
        <strain evidence="2">DSM 28700</strain>
    </source>
</reference>
<accession>A0ABY6YY57</accession>
<gene>
    <name evidence="2" type="ORF">NZD86_12935</name>
</gene>
<dbReference type="PROSITE" id="PS51257">
    <property type="entry name" value="PROKAR_LIPOPROTEIN"/>
    <property type="match status" value="1"/>
</dbReference>
<protein>
    <submittedName>
        <fullName evidence="2">Uncharacterized protein</fullName>
    </submittedName>
</protein>
<proteinExistence type="predicted"/>
<evidence type="ECO:0000313" key="2">
    <source>
        <dbReference type="EMBL" id="WAH35218.1"/>
    </source>
</evidence>
<feature type="chain" id="PRO_5045622626" evidence="1">
    <location>
        <begin position="25"/>
        <end position="263"/>
    </location>
</feature>
<name>A0ABY6YY57_9BACL</name>
<feature type="signal peptide" evidence="1">
    <location>
        <begin position="1"/>
        <end position="24"/>
    </location>
</feature>
<dbReference type="EMBL" id="CP104064">
    <property type="protein sequence ID" value="WAH35218.1"/>
    <property type="molecule type" value="Genomic_DNA"/>
</dbReference>
<dbReference type="Proteomes" id="UP001164803">
    <property type="component" value="Chromosome"/>
</dbReference>
<evidence type="ECO:0000256" key="1">
    <source>
        <dbReference type="SAM" id="SignalP"/>
    </source>
</evidence>
<keyword evidence="3" id="KW-1185">Reference proteome</keyword>